<keyword evidence="3" id="KW-1003">Cell membrane</keyword>
<dbReference type="SUPFAM" id="SSF52540">
    <property type="entry name" value="P-loop containing nucleoside triphosphate hydrolases"/>
    <property type="match status" value="1"/>
</dbReference>
<dbReference type="SMART" id="SM00382">
    <property type="entry name" value="AAA"/>
    <property type="match status" value="1"/>
</dbReference>
<evidence type="ECO:0000256" key="7">
    <source>
        <dbReference type="ARBA" id="ARBA00023004"/>
    </source>
</evidence>
<dbReference type="Proteomes" id="UP001183619">
    <property type="component" value="Unassembled WGS sequence"/>
</dbReference>
<reference evidence="11 12" key="1">
    <citation type="submission" date="2023-07" db="EMBL/GenBank/DDBJ databases">
        <title>Sequencing the genomes of 1000 actinobacteria strains.</title>
        <authorList>
            <person name="Klenk H.-P."/>
        </authorList>
    </citation>
    <scope>NUCLEOTIDE SEQUENCE [LARGE SCALE GENOMIC DNA]</scope>
    <source>
        <strain evidence="11 12">DSM 44508</strain>
    </source>
</reference>
<dbReference type="InterPro" id="IPR003593">
    <property type="entry name" value="AAA+_ATPase"/>
</dbReference>
<keyword evidence="12" id="KW-1185">Reference proteome</keyword>
<evidence type="ECO:0000313" key="11">
    <source>
        <dbReference type="EMBL" id="MDR7356217.1"/>
    </source>
</evidence>
<keyword evidence="8" id="KW-0406">Ion transport</keyword>
<dbReference type="CDD" id="cd00267">
    <property type="entry name" value="ABC_ATPase"/>
    <property type="match status" value="1"/>
</dbReference>
<keyword evidence="7" id="KW-0408">Iron</keyword>
<comment type="subcellular location">
    <subcellularLocation>
        <location evidence="1">Cell membrane</location>
        <topology evidence="1">Peripheral membrane protein</topology>
    </subcellularLocation>
</comment>
<dbReference type="PANTHER" id="PTHR42771:SF2">
    <property type="entry name" value="IRON(3+)-HYDROXAMATE IMPORT ATP-BINDING PROTEIN FHUC"/>
    <property type="match status" value="1"/>
</dbReference>
<dbReference type="InterPro" id="IPR038729">
    <property type="entry name" value="Rad50/SbcC_AAA"/>
</dbReference>
<evidence type="ECO:0000256" key="8">
    <source>
        <dbReference type="ARBA" id="ARBA00023065"/>
    </source>
</evidence>
<proteinExistence type="predicted"/>
<dbReference type="PROSITE" id="PS50893">
    <property type="entry name" value="ABC_TRANSPORTER_2"/>
    <property type="match status" value="1"/>
</dbReference>
<evidence type="ECO:0000256" key="4">
    <source>
        <dbReference type="ARBA" id="ARBA00022496"/>
    </source>
</evidence>
<protein>
    <submittedName>
        <fullName evidence="11">ATPase</fullName>
    </submittedName>
</protein>
<dbReference type="InterPro" id="IPR003959">
    <property type="entry name" value="ATPase_AAA_core"/>
</dbReference>
<evidence type="ECO:0000256" key="5">
    <source>
        <dbReference type="ARBA" id="ARBA00022741"/>
    </source>
</evidence>
<dbReference type="Pfam" id="PF13476">
    <property type="entry name" value="AAA_23"/>
    <property type="match status" value="1"/>
</dbReference>
<keyword evidence="9" id="KW-0472">Membrane</keyword>
<keyword evidence="6" id="KW-0067">ATP-binding</keyword>
<dbReference type="RefSeq" id="WP_277104676.1">
    <property type="nucleotide sequence ID" value="NZ_BAAAJS010000007.1"/>
</dbReference>
<accession>A0ABU2BC57</accession>
<evidence type="ECO:0000256" key="9">
    <source>
        <dbReference type="ARBA" id="ARBA00023136"/>
    </source>
</evidence>
<evidence type="ECO:0000313" key="12">
    <source>
        <dbReference type="Proteomes" id="UP001183619"/>
    </source>
</evidence>
<name>A0ABU2BC57_9CORY</name>
<dbReference type="PANTHER" id="PTHR42771">
    <property type="entry name" value="IRON(3+)-HYDROXAMATE IMPORT ATP-BINDING PROTEIN FHUC"/>
    <property type="match status" value="1"/>
</dbReference>
<evidence type="ECO:0000256" key="2">
    <source>
        <dbReference type="ARBA" id="ARBA00022448"/>
    </source>
</evidence>
<keyword evidence="5" id="KW-0547">Nucleotide-binding</keyword>
<keyword evidence="4" id="KW-0410">Iron transport</keyword>
<sequence>MYITALRYDSTSTLDSYAKQLPVTQHLKRLGRWELRSPITIIVGENGSGKSTLIEAIAMSMGVNAEGGTKKRMNFSYAGTESDLHNALVISRAHNPPNVVFLRAETFFNYASEHDRTVIMEAPLHPKSHGEAVTSFLTRNLGKPALFLFDEPEAGLSPARQIKLIADIHRAAEQGAQFIIATHSALLPAIPGAHIIEISHDAISECTYDECLPVRDTLAFLADAEEITAHICDTPHHNAENTP</sequence>
<dbReference type="InterPro" id="IPR027417">
    <property type="entry name" value="P-loop_NTPase"/>
</dbReference>
<dbReference type="InterPro" id="IPR003439">
    <property type="entry name" value="ABC_transporter-like_ATP-bd"/>
</dbReference>
<dbReference type="EMBL" id="JAVDYF010000001">
    <property type="protein sequence ID" value="MDR7356217.1"/>
    <property type="molecule type" value="Genomic_DNA"/>
</dbReference>
<dbReference type="Gene3D" id="3.40.50.300">
    <property type="entry name" value="P-loop containing nucleotide triphosphate hydrolases"/>
    <property type="match status" value="2"/>
</dbReference>
<comment type="caution">
    <text evidence="11">The sequence shown here is derived from an EMBL/GenBank/DDBJ whole genome shotgun (WGS) entry which is preliminary data.</text>
</comment>
<gene>
    <name evidence="11" type="ORF">J2S37_002755</name>
</gene>
<organism evidence="11 12">
    <name type="scientific">Corynebacterium felinum</name>
    <dbReference type="NCBI Taxonomy" id="131318"/>
    <lineage>
        <taxon>Bacteria</taxon>
        <taxon>Bacillati</taxon>
        <taxon>Actinomycetota</taxon>
        <taxon>Actinomycetes</taxon>
        <taxon>Mycobacteriales</taxon>
        <taxon>Corynebacteriaceae</taxon>
        <taxon>Corynebacterium</taxon>
    </lineage>
</organism>
<keyword evidence="2" id="KW-0813">Transport</keyword>
<feature type="domain" description="ABC transporter" evidence="10">
    <location>
        <begin position="6"/>
        <end position="225"/>
    </location>
</feature>
<evidence type="ECO:0000256" key="1">
    <source>
        <dbReference type="ARBA" id="ARBA00004202"/>
    </source>
</evidence>
<evidence type="ECO:0000256" key="6">
    <source>
        <dbReference type="ARBA" id="ARBA00022840"/>
    </source>
</evidence>
<dbReference type="Pfam" id="PF13304">
    <property type="entry name" value="AAA_21"/>
    <property type="match status" value="1"/>
</dbReference>
<evidence type="ECO:0000256" key="3">
    <source>
        <dbReference type="ARBA" id="ARBA00022475"/>
    </source>
</evidence>
<dbReference type="InterPro" id="IPR051535">
    <property type="entry name" value="Siderophore_ABC-ATPase"/>
</dbReference>
<evidence type="ECO:0000259" key="10">
    <source>
        <dbReference type="PROSITE" id="PS50893"/>
    </source>
</evidence>